<dbReference type="PANTHER" id="PTHR22959">
    <property type="entry name" value="PYM PROTEIN"/>
    <property type="match status" value="1"/>
</dbReference>
<accession>A7SX96</accession>
<dbReference type="SUPFAM" id="SSF101931">
    <property type="entry name" value="Pym (Within the bgcn gene intron protein, WIBG), N-terminal domain"/>
    <property type="match status" value="1"/>
</dbReference>
<organism evidence="4 5">
    <name type="scientific">Nematostella vectensis</name>
    <name type="common">Starlet sea anemone</name>
    <dbReference type="NCBI Taxonomy" id="45351"/>
    <lineage>
        <taxon>Eukaryota</taxon>
        <taxon>Metazoa</taxon>
        <taxon>Cnidaria</taxon>
        <taxon>Anthozoa</taxon>
        <taxon>Hexacorallia</taxon>
        <taxon>Actiniaria</taxon>
        <taxon>Edwardsiidae</taxon>
        <taxon>Nematostella</taxon>
    </lineage>
</organism>
<proteinExistence type="inferred from homology"/>
<protein>
    <recommendedName>
        <fullName evidence="3">WIBG Mago-binding domain-containing protein</fullName>
    </recommendedName>
</protein>
<reference evidence="4 5" key="1">
    <citation type="journal article" date="2007" name="Science">
        <title>Sea anemone genome reveals ancestral eumetazoan gene repertoire and genomic organization.</title>
        <authorList>
            <person name="Putnam N.H."/>
            <person name="Srivastava M."/>
            <person name="Hellsten U."/>
            <person name="Dirks B."/>
            <person name="Chapman J."/>
            <person name="Salamov A."/>
            <person name="Terry A."/>
            <person name="Shapiro H."/>
            <person name="Lindquist E."/>
            <person name="Kapitonov V.V."/>
            <person name="Jurka J."/>
            <person name="Genikhovich G."/>
            <person name="Grigoriev I.V."/>
            <person name="Lucas S.M."/>
            <person name="Steele R.E."/>
            <person name="Finnerty J.R."/>
            <person name="Technau U."/>
            <person name="Martindale M.Q."/>
            <person name="Rokhsar D.S."/>
        </authorList>
    </citation>
    <scope>NUCLEOTIDE SEQUENCE [LARGE SCALE GENOMIC DNA]</scope>
    <source>
        <strain evidence="5">CH2 X CH6</strain>
    </source>
</reference>
<evidence type="ECO:0000256" key="2">
    <source>
        <dbReference type="SAM" id="MobiDB-lite"/>
    </source>
</evidence>
<feature type="domain" description="WIBG Mago-binding" evidence="3">
    <location>
        <begin position="12"/>
        <end position="38"/>
    </location>
</feature>
<dbReference type="Proteomes" id="UP000001593">
    <property type="component" value="Unassembled WGS sequence"/>
</dbReference>
<dbReference type="InterPro" id="IPR039333">
    <property type="entry name" value="PYM1"/>
</dbReference>
<sequence>MAEGRSSKVCEGDSWIPATQRPDGTWRKARRVKDGYIPQDEVEKYESKGKQWV</sequence>
<dbReference type="InterPro" id="IPR015362">
    <property type="entry name" value="WIBG_mago-bd"/>
</dbReference>
<dbReference type="PANTHER" id="PTHR22959:SF0">
    <property type="entry name" value="PARTNER OF Y14 AND MAGO"/>
    <property type="match status" value="1"/>
</dbReference>
<gene>
    <name evidence="4" type="ORF">NEMVEDRAFT_v1g136497</name>
</gene>
<dbReference type="STRING" id="45351.A7SX96"/>
<evidence type="ECO:0000313" key="5">
    <source>
        <dbReference type="Proteomes" id="UP000001593"/>
    </source>
</evidence>
<comment type="similarity">
    <text evidence="1">Belongs to the pym family.</text>
</comment>
<dbReference type="GO" id="GO:1903259">
    <property type="term" value="P:exon-exon junction complex disassembly"/>
    <property type="evidence" value="ECO:0007669"/>
    <property type="project" value="InterPro"/>
</dbReference>
<dbReference type="HOGENOM" id="CLU_3074736_0_0_1"/>
<dbReference type="AlphaFoldDB" id="A7SX96"/>
<feature type="compositionally biased region" description="Basic and acidic residues" evidence="2">
    <location>
        <begin position="1"/>
        <end position="11"/>
    </location>
</feature>
<name>A7SX96_NEMVE</name>
<dbReference type="InterPro" id="IPR036348">
    <property type="entry name" value="WIBG_N_sf"/>
</dbReference>
<keyword evidence="5" id="KW-1185">Reference proteome</keyword>
<feature type="non-terminal residue" evidence="4">
    <location>
        <position position="53"/>
    </location>
</feature>
<dbReference type="EMBL" id="DS469882">
    <property type="protein sequence ID" value="EDO31659.1"/>
    <property type="molecule type" value="Genomic_DNA"/>
</dbReference>
<dbReference type="PhylomeDB" id="A7SX96"/>
<feature type="region of interest" description="Disordered" evidence="2">
    <location>
        <begin position="1"/>
        <end position="27"/>
    </location>
</feature>
<evidence type="ECO:0000313" key="4">
    <source>
        <dbReference type="EMBL" id="EDO31659.1"/>
    </source>
</evidence>
<dbReference type="Pfam" id="PF09282">
    <property type="entry name" value="Mago-bind"/>
    <property type="match status" value="1"/>
</dbReference>
<evidence type="ECO:0000259" key="3">
    <source>
        <dbReference type="SMART" id="SM01273"/>
    </source>
</evidence>
<dbReference type="SMART" id="SM01273">
    <property type="entry name" value="Mago-bind"/>
    <property type="match status" value="1"/>
</dbReference>
<evidence type="ECO:0000256" key="1">
    <source>
        <dbReference type="ARBA" id="ARBA00009394"/>
    </source>
</evidence>
<dbReference type="InParanoid" id="A7SX96"/>
<dbReference type="eggNOG" id="KOG4325">
    <property type="taxonomic scope" value="Eukaryota"/>
</dbReference>